<dbReference type="PANTHER" id="PTHR43744:SF8">
    <property type="entry name" value="SN-GLYCEROL-3-PHOSPHATE TRANSPORT SYSTEM PERMEASE PROTEIN UGPE"/>
    <property type="match status" value="1"/>
</dbReference>
<sequence>MAVKSVPYQQAPSRRRSQRQVLLQHVVLSLAVFVVAFPLIFAVIKATQDSSQVVSANLIPGSSFFSNLKDAWQAAHLGTYMRNSFIVAITVTVGKTLLSMMAALAFVYFRFPFKTPLFALVLFSLMLPAELKIVALFDLVSDLNWVNTYQAIIVPFLASATGTFLFRQHFMNIPRSMAEAAQIDGASPWQFLWMILIPMSLNTIGALGVIQFVYVWDQYLWPLVIIRDVDHQVVQVGLRSLLGSADGTNWGSVMAGTIVSLLPPLVMFTLLQEQFSRGIALSQEK</sequence>
<feature type="transmembrane region" description="Helical" evidence="7">
    <location>
        <begin position="21"/>
        <end position="44"/>
    </location>
</feature>
<feature type="transmembrane region" description="Helical" evidence="7">
    <location>
        <begin position="250"/>
        <end position="271"/>
    </location>
</feature>
<feature type="transmembrane region" description="Helical" evidence="7">
    <location>
        <begin position="191"/>
        <end position="214"/>
    </location>
</feature>
<evidence type="ECO:0000256" key="4">
    <source>
        <dbReference type="ARBA" id="ARBA00022692"/>
    </source>
</evidence>
<dbReference type="Proteomes" id="UP000632222">
    <property type="component" value="Unassembled WGS sequence"/>
</dbReference>
<evidence type="ECO:0000256" key="7">
    <source>
        <dbReference type="RuleBase" id="RU363032"/>
    </source>
</evidence>
<comment type="subcellular location">
    <subcellularLocation>
        <location evidence="1 7">Cell membrane</location>
        <topology evidence="1 7">Multi-pass membrane protein</topology>
    </subcellularLocation>
</comment>
<dbReference type="Pfam" id="PF00528">
    <property type="entry name" value="BPD_transp_1"/>
    <property type="match status" value="1"/>
</dbReference>
<protein>
    <submittedName>
        <fullName evidence="9">Glycerol-3-phosphate ABC transporter permease</fullName>
    </submittedName>
</protein>
<dbReference type="EMBL" id="BMOD01000013">
    <property type="protein sequence ID" value="GGJ43123.1"/>
    <property type="molecule type" value="Genomic_DNA"/>
</dbReference>
<evidence type="ECO:0000256" key="2">
    <source>
        <dbReference type="ARBA" id="ARBA00022448"/>
    </source>
</evidence>
<dbReference type="CDD" id="cd06261">
    <property type="entry name" value="TM_PBP2"/>
    <property type="match status" value="1"/>
</dbReference>
<accession>A0ABQ2D6I4</accession>
<reference evidence="10" key="1">
    <citation type="journal article" date="2019" name="Int. J. Syst. Evol. Microbiol.">
        <title>The Global Catalogue of Microorganisms (GCM) 10K type strain sequencing project: providing services to taxonomists for standard genome sequencing and annotation.</title>
        <authorList>
            <consortium name="The Broad Institute Genomics Platform"/>
            <consortium name="The Broad Institute Genome Sequencing Center for Infectious Disease"/>
            <person name="Wu L."/>
            <person name="Ma J."/>
        </authorList>
    </citation>
    <scope>NUCLEOTIDE SEQUENCE [LARGE SCALE GENOMIC DNA]</scope>
    <source>
        <strain evidence="10">JCM 14370</strain>
    </source>
</reference>
<evidence type="ECO:0000256" key="3">
    <source>
        <dbReference type="ARBA" id="ARBA00022475"/>
    </source>
</evidence>
<comment type="caution">
    <text evidence="9">The sequence shown here is derived from an EMBL/GenBank/DDBJ whole genome shotgun (WGS) entry which is preliminary data.</text>
</comment>
<comment type="similarity">
    <text evidence="7">Belongs to the binding-protein-dependent transport system permease family.</text>
</comment>
<dbReference type="RefSeq" id="WP_189004060.1">
    <property type="nucleotide sequence ID" value="NZ_BMOD01000013.1"/>
</dbReference>
<evidence type="ECO:0000313" key="10">
    <source>
        <dbReference type="Proteomes" id="UP000632222"/>
    </source>
</evidence>
<dbReference type="SUPFAM" id="SSF161098">
    <property type="entry name" value="MetI-like"/>
    <property type="match status" value="1"/>
</dbReference>
<keyword evidence="2 7" id="KW-0813">Transport</keyword>
<keyword evidence="5 7" id="KW-1133">Transmembrane helix</keyword>
<dbReference type="Gene3D" id="1.10.3720.10">
    <property type="entry name" value="MetI-like"/>
    <property type="match status" value="1"/>
</dbReference>
<dbReference type="PROSITE" id="PS50928">
    <property type="entry name" value="ABC_TM1"/>
    <property type="match status" value="1"/>
</dbReference>
<dbReference type="PANTHER" id="PTHR43744">
    <property type="entry name" value="ABC TRANSPORTER PERMEASE PROTEIN MG189-RELATED-RELATED"/>
    <property type="match status" value="1"/>
</dbReference>
<feature type="transmembrane region" description="Helical" evidence="7">
    <location>
        <begin position="116"/>
        <end position="137"/>
    </location>
</feature>
<keyword evidence="10" id="KW-1185">Reference proteome</keyword>
<keyword evidence="6 7" id="KW-0472">Membrane</keyword>
<organism evidence="9 10">
    <name type="scientific">Deinococcus roseus</name>
    <dbReference type="NCBI Taxonomy" id="392414"/>
    <lineage>
        <taxon>Bacteria</taxon>
        <taxon>Thermotogati</taxon>
        <taxon>Deinococcota</taxon>
        <taxon>Deinococci</taxon>
        <taxon>Deinococcales</taxon>
        <taxon>Deinococcaceae</taxon>
        <taxon>Deinococcus</taxon>
    </lineage>
</organism>
<proteinExistence type="inferred from homology"/>
<dbReference type="InterPro" id="IPR035906">
    <property type="entry name" value="MetI-like_sf"/>
</dbReference>
<evidence type="ECO:0000256" key="1">
    <source>
        <dbReference type="ARBA" id="ARBA00004651"/>
    </source>
</evidence>
<keyword evidence="3" id="KW-1003">Cell membrane</keyword>
<feature type="domain" description="ABC transmembrane type-1" evidence="8">
    <location>
        <begin position="81"/>
        <end position="271"/>
    </location>
</feature>
<dbReference type="InterPro" id="IPR000515">
    <property type="entry name" value="MetI-like"/>
</dbReference>
<evidence type="ECO:0000256" key="5">
    <source>
        <dbReference type="ARBA" id="ARBA00022989"/>
    </source>
</evidence>
<feature type="transmembrane region" description="Helical" evidence="7">
    <location>
        <begin position="85"/>
        <end position="109"/>
    </location>
</feature>
<evidence type="ECO:0000259" key="8">
    <source>
        <dbReference type="PROSITE" id="PS50928"/>
    </source>
</evidence>
<keyword evidence="4 7" id="KW-0812">Transmembrane</keyword>
<name>A0ABQ2D6I4_9DEIO</name>
<evidence type="ECO:0000256" key="6">
    <source>
        <dbReference type="ARBA" id="ARBA00023136"/>
    </source>
</evidence>
<evidence type="ECO:0000313" key="9">
    <source>
        <dbReference type="EMBL" id="GGJ43123.1"/>
    </source>
</evidence>
<feature type="transmembrane region" description="Helical" evidence="7">
    <location>
        <begin position="149"/>
        <end position="170"/>
    </location>
</feature>
<gene>
    <name evidence="9" type="ORF">GCM10008938_31720</name>
</gene>